<organism evidence="2 3">
    <name type="scientific">Catalinimonas alkaloidigena</name>
    <dbReference type="NCBI Taxonomy" id="1075417"/>
    <lineage>
        <taxon>Bacteria</taxon>
        <taxon>Pseudomonadati</taxon>
        <taxon>Bacteroidota</taxon>
        <taxon>Cytophagia</taxon>
        <taxon>Cytophagales</taxon>
        <taxon>Catalimonadaceae</taxon>
        <taxon>Catalinimonas</taxon>
    </lineage>
</organism>
<feature type="signal peptide" evidence="1">
    <location>
        <begin position="1"/>
        <end position="22"/>
    </location>
</feature>
<evidence type="ECO:0000256" key="1">
    <source>
        <dbReference type="SAM" id="SignalP"/>
    </source>
</evidence>
<dbReference type="Proteomes" id="UP000198510">
    <property type="component" value="Unassembled WGS sequence"/>
</dbReference>
<feature type="chain" id="PRO_5011781690" description="DUF5017 domain-containing protein" evidence="1">
    <location>
        <begin position="23"/>
        <end position="315"/>
    </location>
</feature>
<dbReference type="EMBL" id="FNFO01000003">
    <property type="protein sequence ID" value="SDK70840.1"/>
    <property type="molecule type" value="Genomic_DNA"/>
</dbReference>
<dbReference type="AlphaFoldDB" id="A0A1G9E403"/>
<reference evidence="2 3" key="1">
    <citation type="submission" date="2016-10" db="EMBL/GenBank/DDBJ databases">
        <authorList>
            <person name="de Groot N.N."/>
        </authorList>
    </citation>
    <scope>NUCLEOTIDE SEQUENCE [LARGE SCALE GENOMIC DNA]</scope>
    <source>
        <strain evidence="2 3">DSM 25186</strain>
    </source>
</reference>
<proteinExistence type="predicted"/>
<evidence type="ECO:0000313" key="2">
    <source>
        <dbReference type="EMBL" id="SDK70840.1"/>
    </source>
</evidence>
<sequence>MKKSSLYLLALWAVGFVFFLSACGDTTEDPVPLGGDLSITLTGDSITDEDSYDGYVGDTLLFNVAVEAEDGFSVLTISRNNTADTSFSSPAGQSPTTFNTTYRYVLMPEDTAGTVTLRFQAEDSNGKTTSQSFEITAMNTPTKVFRAVLLYAPLGQRNSETFFDAQTGTTYTVNEVNTGAANTSAMIDFGYYYGDDDDASIASPAAYPDSIYNLGTSGNQWNTLNNTLLRPANISAGQYAEARTNPQGITQIWNASTADPNSPSGEAVTRIETGDYLVFELDEERGRKRGLIHVEEVKGTYNQGDYIRIEVIVED</sequence>
<dbReference type="RefSeq" id="WP_143017199.1">
    <property type="nucleotide sequence ID" value="NZ_FNFO01000003.1"/>
</dbReference>
<dbReference type="PROSITE" id="PS51257">
    <property type="entry name" value="PROKAR_LIPOPROTEIN"/>
    <property type="match status" value="1"/>
</dbReference>
<evidence type="ECO:0008006" key="4">
    <source>
        <dbReference type="Google" id="ProtNLM"/>
    </source>
</evidence>
<name>A0A1G9E403_9BACT</name>
<keyword evidence="1" id="KW-0732">Signal</keyword>
<evidence type="ECO:0000313" key="3">
    <source>
        <dbReference type="Proteomes" id="UP000198510"/>
    </source>
</evidence>
<keyword evidence="3" id="KW-1185">Reference proteome</keyword>
<accession>A0A1G9E403</accession>
<gene>
    <name evidence="2" type="ORF">SAMN05421823_103342</name>
</gene>
<protein>
    <recommendedName>
        <fullName evidence="4">DUF5017 domain-containing protein</fullName>
    </recommendedName>
</protein>
<dbReference type="STRING" id="1075417.SAMN05421823_103342"/>